<keyword evidence="3" id="KW-1185">Reference proteome</keyword>
<reference evidence="3" key="1">
    <citation type="submission" date="2016-10" db="EMBL/GenBank/DDBJ databases">
        <authorList>
            <person name="Varghese N."/>
            <person name="Submissions S."/>
        </authorList>
    </citation>
    <scope>NUCLEOTIDE SEQUENCE [LARGE SCALE GENOMIC DNA]</scope>
    <source>
        <strain evidence="3">DSM 44260</strain>
    </source>
</reference>
<proteinExistence type="predicted"/>
<evidence type="ECO:0000313" key="2">
    <source>
        <dbReference type="EMBL" id="SER61561.1"/>
    </source>
</evidence>
<accession>A0A1H9QLV6</accession>
<protein>
    <submittedName>
        <fullName evidence="2">Uncharacterized protein</fullName>
    </submittedName>
</protein>
<dbReference type="EMBL" id="FOGI01000004">
    <property type="protein sequence ID" value="SER61561.1"/>
    <property type="molecule type" value="Genomic_DNA"/>
</dbReference>
<dbReference type="AlphaFoldDB" id="A0A1H9QLV6"/>
<dbReference type="Proteomes" id="UP000199051">
    <property type="component" value="Unassembled WGS sequence"/>
</dbReference>
<evidence type="ECO:0000256" key="1">
    <source>
        <dbReference type="SAM" id="Phobius"/>
    </source>
</evidence>
<keyword evidence="1" id="KW-0812">Transmembrane</keyword>
<feature type="transmembrane region" description="Helical" evidence="1">
    <location>
        <begin position="25"/>
        <end position="45"/>
    </location>
</feature>
<dbReference type="STRING" id="155974.SAMN04487818_104352"/>
<gene>
    <name evidence="2" type="ORF">SAMN04487818_104352</name>
</gene>
<keyword evidence="1" id="KW-0472">Membrane</keyword>
<feature type="transmembrane region" description="Helical" evidence="1">
    <location>
        <begin position="51"/>
        <end position="72"/>
    </location>
</feature>
<keyword evidence="1" id="KW-1133">Transmembrane helix</keyword>
<feature type="transmembrane region" description="Helical" evidence="1">
    <location>
        <begin position="245"/>
        <end position="263"/>
    </location>
</feature>
<sequence>MTPAARDPITAILVRVWERRYRTGVSSRALGVAGIAFCLVFWAFAAVVDHFGLPGGLTALTPLLLTVLWAPLPGSNSTWVNHGLPCLHSHPWQTVPARVLRRGRWSSLIEVTDDGLTVFEVRIDPAHLAMITDSVDLVRGRGKWAVLRVPGSRELFPAKVSRPLLGVAEPAAVTESVAGVTGQVSGAAPESATAVAVPVSGAAGVTERWARTLRDRVLLVFAQLVLVWGVGLVGLALVAAHYVGVMWLVFVVVSGVFTALVVGHRGWDLVLPGLVGSGEWVRADAVLGVCETRRGGTARVVVVLRFADGGSREVVLPAASVDLVGAAGDSSSLWVAGNGRRVAVGFPGLPHAAYARVG</sequence>
<name>A0A1H9QLV6_9PSEU</name>
<evidence type="ECO:0000313" key="3">
    <source>
        <dbReference type="Proteomes" id="UP000199051"/>
    </source>
</evidence>
<feature type="transmembrane region" description="Helical" evidence="1">
    <location>
        <begin position="217"/>
        <end position="239"/>
    </location>
</feature>
<organism evidence="2 3">
    <name type="scientific">Actinokineospora terrae</name>
    <dbReference type="NCBI Taxonomy" id="155974"/>
    <lineage>
        <taxon>Bacteria</taxon>
        <taxon>Bacillati</taxon>
        <taxon>Actinomycetota</taxon>
        <taxon>Actinomycetes</taxon>
        <taxon>Pseudonocardiales</taxon>
        <taxon>Pseudonocardiaceae</taxon>
        <taxon>Actinokineospora</taxon>
    </lineage>
</organism>